<evidence type="ECO:0000313" key="2">
    <source>
        <dbReference type="Proteomes" id="UP000070089"/>
    </source>
</evidence>
<dbReference type="Pfam" id="PF00023">
    <property type="entry name" value="Ank"/>
    <property type="match status" value="1"/>
</dbReference>
<organism evidence="1 2">
    <name type="scientific">Giardia duodenalis assemblage B</name>
    <dbReference type="NCBI Taxonomy" id="1394984"/>
    <lineage>
        <taxon>Eukaryota</taxon>
        <taxon>Metamonada</taxon>
        <taxon>Diplomonadida</taxon>
        <taxon>Hexamitidae</taxon>
        <taxon>Giardiinae</taxon>
        <taxon>Giardia</taxon>
    </lineage>
</organism>
<dbReference type="PANTHER" id="PTHR24120:SF4">
    <property type="entry name" value="GH07239P"/>
    <property type="match status" value="1"/>
</dbReference>
<sequence>MYAEHPVHVRRLPDGYHDTHDDLIQAVCDNELRIVASLLKHSGQLDKHGYTALAVGASRGNYGACKLLLEKEAGLKTKIQYKLRQWKFSCCSALMMAAWHGHIETVQLLVKYEARMRDEYWGVTALMGAAYIDLVLVCKALKPHEAKCVSTRGYSALMWAIMGGSKACFDLLLEDEYMLENGEALPLAVQHEFLYGVEALAPLLVETSGKRALQRIPKTELGTTMESVIKKSIKPGIWL</sequence>
<accession>A0A132NSJ0</accession>
<dbReference type="SUPFAM" id="SSF48403">
    <property type="entry name" value="Ankyrin repeat"/>
    <property type="match status" value="1"/>
</dbReference>
<dbReference type="EMBL" id="JXTI01000085">
    <property type="protein sequence ID" value="KWX13073.1"/>
    <property type="molecule type" value="Genomic_DNA"/>
</dbReference>
<dbReference type="OrthoDB" id="448455at2759"/>
<dbReference type="Proteomes" id="UP000070089">
    <property type="component" value="Unassembled WGS sequence"/>
</dbReference>
<dbReference type="InterPro" id="IPR002110">
    <property type="entry name" value="Ankyrin_rpt"/>
</dbReference>
<protein>
    <submittedName>
        <fullName evidence="1">Protein 21.1</fullName>
    </submittedName>
</protein>
<dbReference type="SMART" id="SM00248">
    <property type="entry name" value="ANK"/>
    <property type="match status" value="3"/>
</dbReference>
<dbReference type="PANTHER" id="PTHR24120">
    <property type="entry name" value="GH07239P"/>
    <property type="match status" value="1"/>
</dbReference>
<comment type="caution">
    <text evidence="1">The sequence shown here is derived from an EMBL/GenBank/DDBJ whole genome shotgun (WGS) entry which is preliminary data.</text>
</comment>
<dbReference type="Gene3D" id="1.25.40.20">
    <property type="entry name" value="Ankyrin repeat-containing domain"/>
    <property type="match status" value="1"/>
</dbReference>
<name>A0A132NSJ0_GIAIN</name>
<dbReference type="InterPro" id="IPR036770">
    <property type="entry name" value="Ankyrin_rpt-contain_sf"/>
</dbReference>
<proteinExistence type="predicted"/>
<dbReference type="VEuPathDB" id="GiardiaDB:QR46_2946"/>
<evidence type="ECO:0000313" key="1">
    <source>
        <dbReference type="EMBL" id="KWX13073.1"/>
    </source>
</evidence>
<gene>
    <name evidence="1" type="ORF">QR46_2946</name>
</gene>
<reference evidence="1 2" key="1">
    <citation type="journal article" date="2015" name="Mol. Biochem. Parasitol.">
        <title>Identification of polymorphic genes for use in assemblage B genotyping assays through comparative genomics of multiple assemblage B Giardia duodenalis isolates.</title>
        <authorList>
            <person name="Wielinga C."/>
            <person name="Thompson R.C."/>
            <person name="Monis P."/>
            <person name="Ryan U."/>
        </authorList>
    </citation>
    <scope>NUCLEOTIDE SEQUENCE [LARGE SCALE GENOMIC DNA]</scope>
    <source>
        <strain evidence="1 2">BAH15c1</strain>
    </source>
</reference>
<dbReference type="AlphaFoldDB" id="A0A132NSJ0"/>